<dbReference type="CDD" id="cd07377">
    <property type="entry name" value="WHTH_GntR"/>
    <property type="match status" value="1"/>
</dbReference>
<dbReference type="Gene3D" id="1.10.10.10">
    <property type="entry name" value="Winged helix-like DNA-binding domain superfamily/Winged helix DNA-binding domain"/>
    <property type="match status" value="1"/>
</dbReference>
<dbReference type="GO" id="GO:0003700">
    <property type="term" value="F:DNA-binding transcription factor activity"/>
    <property type="evidence" value="ECO:0007669"/>
    <property type="project" value="InterPro"/>
</dbReference>
<evidence type="ECO:0000313" key="6">
    <source>
        <dbReference type="Proteomes" id="UP000320314"/>
    </source>
</evidence>
<dbReference type="AlphaFoldDB" id="A0A506UAH8"/>
<name>A0A506UAH8_9HYPH</name>
<dbReference type="OrthoDB" id="9809707at2"/>
<evidence type="ECO:0000256" key="2">
    <source>
        <dbReference type="ARBA" id="ARBA00023125"/>
    </source>
</evidence>
<dbReference type="PANTHER" id="PTHR43537:SF47">
    <property type="entry name" value="REGULATORY PROTEIN GNTR HTH"/>
    <property type="match status" value="1"/>
</dbReference>
<dbReference type="Pfam" id="PF00392">
    <property type="entry name" value="GntR"/>
    <property type="match status" value="1"/>
</dbReference>
<dbReference type="InterPro" id="IPR008920">
    <property type="entry name" value="TF_FadR/GntR_C"/>
</dbReference>
<dbReference type="SMART" id="SM00895">
    <property type="entry name" value="FCD"/>
    <property type="match status" value="1"/>
</dbReference>
<dbReference type="GO" id="GO:0003677">
    <property type="term" value="F:DNA binding"/>
    <property type="evidence" value="ECO:0007669"/>
    <property type="project" value="UniProtKB-KW"/>
</dbReference>
<organism evidence="5 6">
    <name type="scientific">Pararhizobium mangrovi</name>
    <dbReference type="NCBI Taxonomy" id="2590452"/>
    <lineage>
        <taxon>Bacteria</taxon>
        <taxon>Pseudomonadati</taxon>
        <taxon>Pseudomonadota</taxon>
        <taxon>Alphaproteobacteria</taxon>
        <taxon>Hyphomicrobiales</taxon>
        <taxon>Rhizobiaceae</taxon>
        <taxon>Rhizobium/Agrobacterium group</taxon>
        <taxon>Pararhizobium</taxon>
    </lineage>
</organism>
<sequence length="237" mass="25990">MQRAGGPGRKSLVARVSAELRDAVRSGALAPGDRLPSEAGLTQQYAVSRTVVREAIASLRADGLVEPRHGVGVFVLEPKEVETGFKPVDRARISSMIELLELRAAVEIEAAGLAAERRSPAQEEAVFECFDDLERLIAAGEPTVSADLAFHLAIADATSNPRFREFLSMMGEHLIPRSTIADAGRREGPDGYLEQIQQEHRKIALTISERDADAARQAVRIHLKGSQDRYRRMIRSD</sequence>
<gene>
    <name evidence="5" type="ORF">FJU11_06300</name>
</gene>
<accession>A0A506UAH8</accession>
<dbReference type="EMBL" id="VHLH01000008">
    <property type="protein sequence ID" value="TPW29975.1"/>
    <property type="molecule type" value="Genomic_DNA"/>
</dbReference>
<dbReference type="Gene3D" id="1.20.120.530">
    <property type="entry name" value="GntR ligand-binding domain-like"/>
    <property type="match status" value="1"/>
</dbReference>
<dbReference type="SUPFAM" id="SSF46785">
    <property type="entry name" value="Winged helix' DNA-binding domain"/>
    <property type="match status" value="1"/>
</dbReference>
<dbReference type="InterPro" id="IPR000524">
    <property type="entry name" value="Tscrpt_reg_HTH_GntR"/>
</dbReference>
<dbReference type="SUPFAM" id="SSF48008">
    <property type="entry name" value="GntR ligand-binding domain-like"/>
    <property type="match status" value="1"/>
</dbReference>
<evidence type="ECO:0000313" key="5">
    <source>
        <dbReference type="EMBL" id="TPW29975.1"/>
    </source>
</evidence>
<dbReference type="SMART" id="SM00345">
    <property type="entry name" value="HTH_GNTR"/>
    <property type="match status" value="1"/>
</dbReference>
<keyword evidence="3" id="KW-0804">Transcription</keyword>
<comment type="caution">
    <text evidence="5">The sequence shown here is derived from an EMBL/GenBank/DDBJ whole genome shotgun (WGS) entry which is preliminary data.</text>
</comment>
<proteinExistence type="predicted"/>
<dbReference type="InterPro" id="IPR036390">
    <property type="entry name" value="WH_DNA-bd_sf"/>
</dbReference>
<dbReference type="PRINTS" id="PR00035">
    <property type="entry name" value="HTHGNTR"/>
</dbReference>
<feature type="domain" description="HTH gntR-type" evidence="4">
    <location>
        <begin position="10"/>
        <end position="78"/>
    </location>
</feature>
<keyword evidence="6" id="KW-1185">Reference proteome</keyword>
<reference evidence="5 6" key="1">
    <citation type="submission" date="2019-06" db="EMBL/GenBank/DDBJ databases">
        <authorList>
            <person name="Li M."/>
        </authorList>
    </citation>
    <scope>NUCLEOTIDE SEQUENCE [LARGE SCALE GENOMIC DNA]</scope>
    <source>
        <strain evidence="5 6">BGMRC6574</strain>
    </source>
</reference>
<protein>
    <submittedName>
        <fullName evidence="5">FadR family transcriptional regulator</fullName>
    </submittedName>
</protein>
<dbReference type="PROSITE" id="PS50949">
    <property type="entry name" value="HTH_GNTR"/>
    <property type="match status" value="1"/>
</dbReference>
<dbReference type="InterPro" id="IPR011711">
    <property type="entry name" value="GntR_C"/>
</dbReference>
<dbReference type="Pfam" id="PF07729">
    <property type="entry name" value="FCD"/>
    <property type="match status" value="1"/>
</dbReference>
<keyword evidence="1" id="KW-0805">Transcription regulation</keyword>
<keyword evidence="2" id="KW-0238">DNA-binding</keyword>
<evidence type="ECO:0000256" key="1">
    <source>
        <dbReference type="ARBA" id="ARBA00023015"/>
    </source>
</evidence>
<dbReference type="Proteomes" id="UP000320314">
    <property type="component" value="Unassembled WGS sequence"/>
</dbReference>
<evidence type="ECO:0000259" key="4">
    <source>
        <dbReference type="PROSITE" id="PS50949"/>
    </source>
</evidence>
<evidence type="ECO:0000256" key="3">
    <source>
        <dbReference type="ARBA" id="ARBA00023163"/>
    </source>
</evidence>
<dbReference type="InterPro" id="IPR036388">
    <property type="entry name" value="WH-like_DNA-bd_sf"/>
</dbReference>
<dbReference type="PANTHER" id="PTHR43537">
    <property type="entry name" value="TRANSCRIPTIONAL REGULATOR, GNTR FAMILY"/>
    <property type="match status" value="1"/>
</dbReference>